<evidence type="ECO:0000313" key="2">
    <source>
        <dbReference type="Proteomes" id="UP001060085"/>
    </source>
</evidence>
<dbReference type="EMBL" id="CM044701">
    <property type="protein sequence ID" value="KAI5683543.1"/>
    <property type="molecule type" value="Genomic_DNA"/>
</dbReference>
<organism evidence="1 2">
    <name type="scientific">Catharanthus roseus</name>
    <name type="common">Madagascar periwinkle</name>
    <name type="synonym">Vinca rosea</name>
    <dbReference type="NCBI Taxonomy" id="4058"/>
    <lineage>
        <taxon>Eukaryota</taxon>
        <taxon>Viridiplantae</taxon>
        <taxon>Streptophyta</taxon>
        <taxon>Embryophyta</taxon>
        <taxon>Tracheophyta</taxon>
        <taxon>Spermatophyta</taxon>
        <taxon>Magnoliopsida</taxon>
        <taxon>eudicotyledons</taxon>
        <taxon>Gunneridae</taxon>
        <taxon>Pentapetalae</taxon>
        <taxon>asterids</taxon>
        <taxon>lamiids</taxon>
        <taxon>Gentianales</taxon>
        <taxon>Apocynaceae</taxon>
        <taxon>Rauvolfioideae</taxon>
        <taxon>Vinceae</taxon>
        <taxon>Catharanthinae</taxon>
        <taxon>Catharanthus</taxon>
    </lineage>
</organism>
<name>A0ACC0CEZ7_CATRO</name>
<accession>A0ACC0CEZ7</accession>
<reference evidence="2" key="1">
    <citation type="journal article" date="2023" name="Nat. Plants">
        <title>Single-cell RNA sequencing provides a high-resolution roadmap for understanding the multicellular compartmentation of specialized metabolism.</title>
        <authorList>
            <person name="Sun S."/>
            <person name="Shen X."/>
            <person name="Li Y."/>
            <person name="Li Y."/>
            <person name="Wang S."/>
            <person name="Li R."/>
            <person name="Zhang H."/>
            <person name="Shen G."/>
            <person name="Guo B."/>
            <person name="Wei J."/>
            <person name="Xu J."/>
            <person name="St-Pierre B."/>
            <person name="Chen S."/>
            <person name="Sun C."/>
        </authorList>
    </citation>
    <scope>NUCLEOTIDE SEQUENCE [LARGE SCALE GENOMIC DNA]</scope>
</reference>
<evidence type="ECO:0000313" key="1">
    <source>
        <dbReference type="EMBL" id="KAI5683543.1"/>
    </source>
</evidence>
<keyword evidence="2" id="KW-1185">Reference proteome</keyword>
<protein>
    <submittedName>
        <fullName evidence="1">Uncharacterized protein</fullName>
    </submittedName>
</protein>
<sequence>MTLRVTLFLVLLLLLSISQVSISDSKIDEEEEQIRQLFTRVPNRRLIMPDIVLRLANYINLGGSLAVVQAPAPAPGRSGEVDCGGLCKYRCSLHSRANICRRACGTCCVRCKCVPPGTFGNRDMCGKCYTDMTTHRNKTKCP</sequence>
<proteinExistence type="predicted"/>
<dbReference type="Proteomes" id="UP001060085">
    <property type="component" value="Linkage Group LG01"/>
</dbReference>
<comment type="caution">
    <text evidence="1">The sequence shown here is derived from an EMBL/GenBank/DDBJ whole genome shotgun (WGS) entry which is preliminary data.</text>
</comment>
<gene>
    <name evidence="1" type="ORF">M9H77_04771</name>
</gene>